<dbReference type="RefSeq" id="WP_141715172.1">
    <property type="nucleotide sequence ID" value="NZ_FMHV01000002.1"/>
</dbReference>
<dbReference type="InterPro" id="IPR013149">
    <property type="entry name" value="ADH-like_C"/>
</dbReference>
<evidence type="ECO:0000313" key="4">
    <source>
        <dbReference type="Proteomes" id="UP000199413"/>
    </source>
</evidence>
<organism evidence="3 4">
    <name type="scientific">Micromonospora rhizosphaerae</name>
    <dbReference type="NCBI Taxonomy" id="568872"/>
    <lineage>
        <taxon>Bacteria</taxon>
        <taxon>Bacillati</taxon>
        <taxon>Actinomycetota</taxon>
        <taxon>Actinomycetes</taxon>
        <taxon>Micromonosporales</taxon>
        <taxon>Micromonosporaceae</taxon>
        <taxon>Micromonospora</taxon>
    </lineage>
</organism>
<protein>
    <submittedName>
        <fullName evidence="3">2-desacetyl-2-hydroxyethyl bacteriochlorophyllide A dehydrogenase</fullName>
    </submittedName>
</protein>
<proteinExistence type="predicted"/>
<dbReference type="GO" id="GO:0016491">
    <property type="term" value="F:oxidoreductase activity"/>
    <property type="evidence" value="ECO:0007669"/>
    <property type="project" value="UniProtKB-KW"/>
</dbReference>
<feature type="domain" description="Enoyl reductase (ER)" evidence="2">
    <location>
        <begin position="9"/>
        <end position="333"/>
    </location>
</feature>
<dbReference type="Gene3D" id="3.90.180.10">
    <property type="entry name" value="Medium-chain alcohol dehydrogenases, catalytic domain"/>
    <property type="match status" value="2"/>
</dbReference>
<dbReference type="AlphaFoldDB" id="A0A1C6T259"/>
<name>A0A1C6T259_9ACTN</name>
<dbReference type="OrthoDB" id="4190732at2"/>
<dbReference type="PANTHER" id="PTHR43189:SF1">
    <property type="entry name" value="ZINC-TYPE ALCOHOL DEHYDROGENASE-LIKE PROTEIN C1198.01"/>
    <property type="match status" value="1"/>
</dbReference>
<evidence type="ECO:0000259" key="2">
    <source>
        <dbReference type="SMART" id="SM00829"/>
    </source>
</evidence>
<sequence length="339" mass="35727">MIAQTLISHHIGEMALEPYELPDLLPPDGIRVEAAVTTISPGTEVANYLGTTTQRTPESTEAYVPGYSFAGTVLAVGSQHTRFAPGDRICGPLPHASHAVEARPERLARMTKIPDGVSFRDASFTQLGCIALNGVRRARIEMGQSVAIVGAGLVGLLAGRLARLDGAWPLVSLDLVPGRRALSARYGAHLALDPRDPDTRDRLEAVAPGGFQVVIEATGSPQAFLPSLALAHKGGRIVLLGSTRGAVTNFDPYADVHVRGLDLVAAHVSSTPTAGANEGPWTEAANRAFLLSLIEHGELDINPLVTHTIAPKEAPDAFAALADRSADHLGVVIDWAGQR</sequence>
<reference evidence="4" key="1">
    <citation type="submission" date="2016-06" db="EMBL/GenBank/DDBJ databases">
        <authorList>
            <person name="Varghese N."/>
            <person name="Submissions Spin"/>
        </authorList>
    </citation>
    <scope>NUCLEOTIDE SEQUENCE [LARGE SCALE GENOMIC DNA]</scope>
    <source>
        <strain evidence="4">DSM 45431</strain>
    </source>
</reference>
<dbReference type="InterPro" id="IPR011032">
    <property type="entry name" value="GroES-like_sf"/>
</dbReference>
<dbReference type="SUPFAM" id="SSF50129">
    <property type="entry name" value="GroES-like"/>
    <property type="match status" value="1"/>
</dbReference>
<dbReference type="EMBL" id="FMHV01000002">
    <property type="protein sequence ID" value="SCL35652.1"/>
    <property type="molecule type" value="Genomic_DNA"/>
</dbReference>
<evidence type="ECO:0000256" key="1">
    <source>
        <dbReference type="ARBA" id="ARBA00023002"/>
    </source>
</evidence>
<gene>
    <name evidence="3" type="ORF">GA0070624_5320</name>
</gene>
<dbReference type="STRING" id="568872.GA0070624_5320"/>
<dbReference type="InterPro" id="IPR036291">
    <property type="entry name" value="NAD(P)-bd_dom_sf"/>
</dbReference>
<dbReference type="SMART" id="SM00829">
    <property type="entry name" value="PKS_ER"/>
    <property type="match status" value="1"/>
</dbReference>
<dbReference type="Proteomes" id="UP000199413">
    <property type="component" value="Unassembled WGS sequence"/>
</dbReference>
<dbReference type="Pfam" id="PF00107">
    <property type="entry name" value="ADH_zinc_N"/>
    <property type="match status" value="1"/>
</dbReference>
<dbReference type="PANTHER" id="PTHR43189">
    <property type="entry name" value="ZINC-TYPE ALCOHOL DEHYDROGENASE-LIKE PROTEIN C1198.01-RELATED"/>
    <property type="match status" value="1"/>
</dbReference>
<dbReference type="InterPro" id="IPR020843">
    <property type="entry name" value="ER"/>
</dbReference>
<evidence type="ECO:0000313" key="3">
    <source>
        <dbReference type="EMBL" id="SCL35652.1"/>
    </source>
</evidence>
<keyword evidence="1" id="KW-0560">Oxidoreductase</keyword>
<dbReference type="CDD" id="cd08255">
    <property type="entry name" value="2-desacetyl-2-hydroxyethyl_bacteriochlorophyllide_like"/>
    <property type="match status" value="1"/>
</dbReference>
<keyword evidence="4" id="KW-1185">Reference proteome</keyword>
<dbReference type="SUPFAM" id="SSF51735">
    <property type="entry name" value="NAD(P)-binding Rossmann-fold domains"/>
    <property type="match status" value="1"/>
</dbReference>
<dbReference type="Gene3D" id="3.40.50.720">
    <property type="entry name" value="NAD(P)-binding Rossmann-like Domain"/>
    <property type="match status" value="1"/>
</dbReference>
<accession>A0A1C6T259</accession>